<dbReference type="Proteomes" id="UP000291838">
    <property type="component" value="Unassembled WGS sequence"/>
</dbReference>
<evidence type="ECO:0000313" key="2">
    <source>
        <dbReference type="EMBL" id="RYB91263.1"/>
    </source>
</evidence>
<feature type="transmembrane region" description="Helical" evidence="1">
    <location>
        <begin position="12"/>
        <end position="34"/>
    </location>
</feature>
<sequence>MTTSGNASWRRLAVLPIILLVAGVGVLNAAGWLIDSSSLDQGEDSWGYAFGAFFLTLYAAPVLVVAACSALVGGLSSLPRAAKACAWVGAVVCGTVAVGLAAVALASIPGVDAEVAFGLVSLTTGLVLAVPAGLCVRLTLRQRASAAAS</sequence>
<organism evidence="2 3">
    <name type="scientific">Nocardioides glacieisoli</name>
    <dbReference type="NCBI Taxonomy" id="1168730"/>
    <lineage>
        <taxon>Bacteria</taxon>
        <taxon>Bacillati</taxon>
        <taxon>Actinomycetota</taxon>
        <taxon>Actinomycetes</taxon>
        <taxon>Propionibacteriales</taxon>
        <taxon>Nocardioidaceae</taxon>
        <taxon>Nocardioides</taxon>
    </lineage>
</organism>
<keyword evidence="3" id="KW-1185">Reference proteome</keyword>
<keyword evidence="1" id="KW-0472">Membrane</keyword>
<feature type="transmembrane region" description="Helical" evidence="1">
    <location>
        <begin position="84"/>
        <end position="109"/>
    </location>
</feature>
<dbReference type="EMBL" id="SDWS01000003">
    <property type="protein sequence ID" value="RYB91263.1"/>
    <property type="molecule type" value="Genomic_DNA"/>
</dbReference>
<reference evidence="2 3" key="1">
    <citation type="submission" date="2019-01" db="EMBL/GenBank/DDBJ databases">
        <title>Novel species of Nocardioides.</title>
        <authorList>
            <person name="Liu Q."/>
            <person name="Xin Y.-H."/>
        </authorList>
    </citation>
    <scope>NUCLEOTIDE SEQUENCE [LARGE SCALE GENOMIC DNA]</scope>
    <source>
        <strain evidence="2 3">HLT3-15</strain>
    </source>
</reference>
<dbReference type="AlphaFoldDB" id="A0A4Q2RUW8"/>
<feature type="transmembrane region" description="Helical" evidence="1">
    <location>
        <begin position="46"/>
        <end position="72"/>
    </location>
</feature>
<evidence type="ECO:0000256" key="1">
    <source>
        <dbReference type="SAM" id="Phobius"/>
    </source>
</evidence>
<proteinExistence type="predicted"/>
<name>A0A4Q2RUW8_9ACTN</name>
<keyword evidence="1" id="KW-1133">Transmembrane helix</keyword>
<comment type="caution">
    <text evidence="2">The sequence shown here is derived from an EMBL/GenBank/DDBJ whole genome shotgun (WGS) entry which is preliminary data.</text>
</comment>
<dbReference type="RefSeq" id="WP_129474513.1">
    <property type="nucleotide sequence ID" value="NZ_SDWS01000003.1"/>
</dbReference>
<keyword evidence="1" id="KW-0812">Transmembrane</keyword>
<feature type="transmembrane region" description="Helical" evidence="1">
    <location>
        <begin position="115"/>
        <end position="136"/>
    </location>
</feature>
<evidence type="ECO:0000313" key="3">
    <source>
        <dbReference type="Proteomes" id="UP000291838"/>
    </source>
</evidence>
<gene>
    <name evidence="2" type="ORF">EUA06_07990</name>
</gene>
<accession>A0A4Q2RUW8</accession>
<protein>
    <submittedName>
        <fullName evidence="2">Uncharacterized protein</fullName>
    </submittedName>
</protein>